<dbReference type="Gene3D" id="3.10.180.10">
    <property type="entry name" value="2,3-Dihydroxybiphenyl 1,2-Dioxygenase, domain 1"/>
    <property type="match status" value="1"/>
</dbReference>
<name>A0A1G4PVF9_9HYPH</name>
<gene>
    <name evidence="2" type="ORF">SAMN02927900_01021</name>
</gene>
<feature type="domain" description="VOC" evidence="1">
    <location>
        <begin position="19"/>
        <end position="142"/>
    </location>
</feature>
<organism evidence="2 3">
    <name type="scientific">Rhizobium mongolense subsp. loessense</name>
    <dbReference type="NCBI Taxonomy" id="158890"/>
    <lineage>
        <taxon>Bacteria</taxon>
        <taxon>Pseudomonadati</taxon>
        <taxon>Pseudomonadota</taxon>
        <taxon>Alphaproteobacteria</taxon>
        <taxon>Hyphomicrobiales</taxon>
        <taxon>Rhizobiaceae</taxon>
        <taxon>Rhizobium/Agrobacterium group</taxon>
        <taxon>Rhizobium</taxon>
    </lineage>
</organism>
<sequence>MGKLPRPPQYWQWEAALAKMIHSMIRVLDEARSVDFYSKVLGLTVADRVEFETFTLIYMSNAETGFELELTINKGRTASYDLGNGYGHLAVSVDEVAVEHKRLTKAGLNPGKLVELNRDGKLFGLFFFITDPDGYKIEILQRHGRFQ</sequence>
<dbReference type="Pfam" id="PF00903">
    <property type="entry name" value="Glyoxalase"/>
    <property type="match status" value="1"/>
</dbReference>
<dbReference type="SUPFAM" id="SSF54593">
    <property type="entry name" value="Glyoxalase/Bleomycin resistance protein/Dihydroxybiphenyl dioxygenase"/>
    <property type="match status" value="1"/>
</dbReference>
<dbReference type="Proteomes" id="UP000199542">
    <property type="component" value="Unassembled WGS sequence"/>
</dbReference>
<evidence type="ECO:0000313" key="3">
    <source>
        <dbReference type="Proteomes" id="UP000199542"/>
    </source>
</evidence>
<reference evidence="2 3" key="1">
    <citation type="submission" date="2016-10" db="EMBL/GenBank/DDBJ databases">
        <authorList>
            <person name="de Groot N.N."/>
        </authorList>
    </citation>
    <scope>NUCLEOTIDE SEQUENCE [LARGE SCALE GENOMIC DNA]</scope>
    <source>
        <strain evidence="2 3">CGMCC 1.3401</strain>
    </source>
</reference>
<dbReference type="GO" id="GO:0016829">
    <property type="term" value="F:lyase activity"/>
    <property type="evidence" value="ECO:0007669"/>
    <property type="project" value="UniProtKB-KW"/>
</dbReference>
<dbReference type="InterPro" id="IPR029068">
    <property type="entry name" value="Glyas_Bleomycin-R_OHBP_Dase"/>
</dbReference>
<dbReference type="PANTHER" id="PTHR10374:SF30">
    <property type="entry name" value="LACTOYLGLUTATHIONE LYASE"/>
    <property type="match status" value="1"/>
</dbReference>
<proteinExistence type="predicted"/>
<protein>
    <submittedName>
        <fullName evidence="2">Lactoylglutathione lyase</fullName>
    </submittedName>
</protein>
<dbReference type="PANTHER" id="PTHR10374">
    <property type="entry name" value="LACTOYLGLUTATHIONE LYASE GLYOXALASE I"/>
    <property type="match status" value="1"/>
</dbReference>
<evidence type="ECO:0000259" key="1">
    <source>
        <dbReference type="PROSITE" id="PS51819"/>
    </source>
</evidence>
<evidence type="ECO:0000313" key="2">
    <source>
        <dbReference type="EMBL" id="SCW36303.1"/>
    </source>
</evidence>
<dbReference type="EMBL" id="FMTM01000001">
    <property type="protein sequence ID" value="SCW36303.1"/>
    <property type="molecule type" value="Genomic_DNA"/>
</dbReference>
<dbReference type="InterPro" id="IPR037523">
    <property type="entry name" value="VOC_core"/>
</dbReference>
<dbReference type="PROSITE" id="PS51819">
    <property type="entry name" value="VOC"/>
    <property type="match status" value="1"/>
</dbReference>
<dbReference type="InterPro" id="IPR004360">
    <property type="entry name" value="Glyas_Fos-R_dOase_dom"/>
</dbReference>
<dbReference type="AlphaFoldDB" id="A0A1G4PVF9"/>
<accession>A0A1G4PVF9</accession>
<keyword evidence="2" id="KW-0456">Lyase</keyword>